<dbReference type="Pfam" id="PF06912">
    <property type="entry name" value="DUF1275"/>
    <property type="match status" value="1"/>
</dbReference>
<accession>A0A1I1HE31</accession>
<feature type="transmembrane region" description="Helical" evidence="1">
    <location>
        <begin position="121"/>
        <end position="140"/>
    </location>
</feature>
<keyword evidence="1" id="KW-1133">Transmembrane helix</keyword>
<evidence type="ECO:0000256" key="1">
    <source>
        <dbReference type="SAM" id="Phobius"/>
    </source>
</evidence>
<keyword evidence="1" id="KW-0472">Membrane</keyword>
<protein>
    <submittedName>
        <fullName evidence="2">Uncharacterized membrane protein YoaK, UPF0700 family</fullName>
    </submittedName>
</protein>
<feature type="transmembrane region" description="Helical" evidence="1">
    <location>
        <begin position="94"/>
        <end position="115"/>
    </location>
</feature>
<keyword evidence="3" id="KW-1185">Reference proteome</keyword>
<dbReference type="PANTHER" id="PTHR37314">
    <property type="entry name" value="SLR0142 PROTEIN"/>
    <property type="match status" value="1"/>
</dbReference>
<dbReference type="EMBL" id="FOLL01000006">
    <property type="protein sequence ID" value="SFC19743.1"/>
    <property type="molecule type" value="Genomic_DNA"/>
</dbReference>
<feature type="transmembrane region" description="Helical" evidence="1">
    <location>
        <begin position="210"/>
        <end position="227"/>
    </location>
</feature>
<keyword evidence="1" id="KW-0812">Transmembrane</keyword>
<feature type="transmembrane region" description="Helical" evidence="1">
    <location>
        <begin position="59"/>
        <end position="82"/>
    </location>
</feature>
<dbReference type="AlphaFoldDB" id="A0A1I1HE31"/>
<reference evidence="2 3" key="1">
    <citation type="submission" date="2016-10" db="EMBL/GenBank/DDBJ databases">
        <authorList>
            <person name="de Groot N.N."/>
        </authorList>
    </citation>
    <scope>NUCLEOTIDE SEQUENCE [LARGE SCALE GENOMIC DNA]</scope>
    <source>
        <strain evidence="2 3">DSM 22900</strain>
    </source>
</reference>
<dbReference type="OrthoDB" id="270162at2"/>
<dbReference type="InterPro" id="IPR010699">
    <property type="entry name" value="DUF1275"/>
</dbReference>
<gene>
    <name evidence="2" type="ORF">SAMN05421747_10639</name>
</gene>
<evidence type="ECO:0000313" key="3">
    <source>
        <dbReference type="Proteomes" id="UP000199577"/>
    </source>
</evidence>
<name>A0A1I1HE31_9SPHI</name>
<proteinExistence type="predicted"/>
<organism evidence="2 3">
    <name type="scientific">Parapedobacter composti</name>
    <dbReference type="NCBI Taxonomy" id="623281"/>
    <lineage>
        <taxon>Bacteria</taxon>
        <taxon>Pseudomonadati</taxon>
        <taxon>Bacteroidota</taxon>
        <taxon>Sphingobacteriia</taxon>
        <taxon>Sphingobacteriales</taxon>
        <taxon>Sphingobacteriaceae</taxon>
        <taxon>Parapedobacter</taxon>
    </lineage>
</organism>
<sequence length="249" mass="27272">MFRHTGHRRNYKHNLRLAALLCLTAGMVNVAGLLAFQVLTTNVTGHAALLAEHLSLGHITASFTIIAWLLLFLAGAFFSGICTRLAGANSRHSYTIPIIVEFVLLISVGLLAAGAKIPAKNAGYFAGALLFAMGVQNALVSAISGSVVRTTHLTGIFTDLGIDLAEWATVKAANVSRLKKRIILRIVIITSFILGGIISGFLFMKLHFRTFYISAGILTFTLFYDAFRINLQWWLRRRVKPLKRTASTK</sequence>
<feature type="transmembrane region" description="Helical" evidence="1">
    <location>
        <begin position="182"/>
        <end position="204"/>
    </location>
</feature>
<dbReference type="PANTHER" id="PTHR37314:SF4">
    <property type="entry name" value="UPF0700 TRANSMEMBRANE PROTEIN YOAK"/>
    <property type="match status" value="1"/>
</dbReference>
<dbReference type="RefSeq" id="WP_090973118.1">
    <property type="nucleotide sequence ID" value="NZ_FOLL01000006.1"/>
</dbReference>
<dbReference type="STRING" id="623281.SAMN05421747_10639"/>
<dbReference type="Proteomes" id="UP000199577">
    <property type="component" value="Unassembled WGS sequence"/>
</dbReference>
<evidence type="ECO:0000313" key="2">
    <source>
        <dbReference type="EMBL" id="SFC19743.1"/>
    </source>
</evidence>